<accession>A0A2G9TRY1</accession>
<dbReference type="InterPro" id="IPR033121">
    <property type="entry name" value="PEPTIDASE_A1"/>
</dbReference>
<comment type="similarity">
    <text evidence="1">Belongs to the peptidase A1 family.</text>
</comment>
<evidence type="ECO:0000259" key="3">
    <source>
        <dbReference type="Pfam" id="PF00026"/>
    </source>
</evidence>
<feature type="non-terminal residue" evidence="4">
    <location>
        <position position="1"/>
    </location>
</feature>
<keyword evidence="2" id="KW-0732">Signal</keyword>
<name>A0A2G9TRY1_TELCI</name>
<dbReference type="OrthoDB" id="5874963at2759"/>
<dbReference type="InterPro" id="IPR001461">
    <property type="entry name" value="Aspartic_peptidase_A1"/>
</dbReference>
<keyword evidence="5" id="KW-1185">Reference proteome</keyword>
<dbReference type="AlphaFoldDB" id="A0A2G9TRY1"/>
<feature type="signal peptide" evidence="2">
    <location>
        <begin position="1"/>
        <end position="17"/>
    </location>
</feature>
<dbReference type="Proteomes" id="UP000230423">
    <property type="component" value="Unassembled WGS sequence"/>
</dbReference>
<dbReference type="InterPro" id="IPR021109">
    <property type="entry name" value="Peptidase_aspartic_dom_sf"/>
</dbReference>
<feature type="domain" description="Peptidase A1" evidence="3">
    <location>
        <begin position="85"/>
        <end position="170"/>
    </location>
</feature>
<evidence type="ECO:0000313" key="5">
    <source>
        <dbReference type="Proteomes" id="UP000230423"/>
    </source>
</evidence>
<gene>
    <name evidence="4" type="ORF">TELCIR_17752</name>
</gene>
<evidence type="ECO:0000313" key="4">
    <source>
        <dbReference type="EMBL" id="PIO60744.1"/>
    </source>
</evidence>
<dbReference type="SUPFAM" id="SSF50630">
    <property type="entry name" value="Acid proteases"/>
    <property type="match status" value="1"/>
</dbReference>
<dbReference type="GO" id="GO:0005764">
    <property type="term" value="C:lysosome"/>
    <property type="evidence" value="ECO:0007669"/>
    <property type="project" value="TreeGrafter"/>
</dbReference>
<dbReference type="Gene3D" id="2.40.70.10">
    <property type="entry name" value="Acid Proteases"/>
    <property type="match status" value="2"/>
</dbReference>
<dbReference type="PANTHER" id="PTHR47966">
    <property type="entry name" value="BETA-SITE APP-CLEAVING ENZYME, ISOFORM A-RELATED"/>
    <property type="match status" value="1"/>
</dbReference>
<organism evidence="4 5">
    <name type="scientific">Teladorsagia circumcincta</name>
    <name type="common">Brown stomach worm</name>
    <name type="synonym">Ostertagia circumcincta</name>
    <dbReference type="NCBI Taxonomy" id="45464"/>
    <lineage>
        <taxon>Eukaryota</taxon>
        <taxon>Metazoa</taxon>
        <taxon>Ecdysozoa</taxon>
        <taxon>Nematoda</taxon>
        <taxon>Chromadorea</taxon>
        <taxon>Rhabditida</taxon>
        <taxon>Rhabditina</taxon>
        <taxon>Rhabditomorpha</taxon>
        <taxon>Strongyloidea</taxon>
        <taxon>Trichostrongylidae</taxon>
        <taxon>Teladorsagia</taxon>
    </lineage>
</organism>
<dbReference type="PANTHER" id="PTHR47966:SF45">
    <property type="entry name" value="PEPTIDASE A1 DOMAIN-CONTAINING PROTEIN"/>
    <property type="match status" value="1"/>
</dbReference>
<dbReference type="GO" id="GO:0004190">
    <property type="term" value="F:aspartic-type endopeptidase activity"/>
    <property type="evidence" value="ECO:0007669"/>
    <property type="project" value="InterPro"/>
</dbReference>
<dbReference type="Pfam" id="PF00026">
    <property type="entry name" value="Asp"/>
    <property type="match status" value="1"/>
</dbReference>
<proteinExistence type="inferred from homology"/>
<feature type="non-terminal residue" evidence="4">
    <location>
        <position position="172"/>
    </location>
</feature>
<evidence type="ECO:0000256" key="1">
    <source>
        <dbReference type="ARBA" id="ARBA00007447"/>
    </source>
</evidence>
<feature type="chain" id="PRO_5013795861" description="Peptidase A1 domain-containing protein" evidence="2">
    <location>
        <begin position="18"/>
        <end position="172"/>
    </location>
</feature>
<evidence type="ECO:0000256" key="2">
    <source>
        <dbReference type="SAM" id="SignalP"/>
    </source>
</evidence>
<sequence length="172" mass="19517">AMRLPLALLALVGYALAGVYQVRLVKIESQRTRMIRDGTYAHHSKDKNYCTLNHRREEPYERVNDYLDVEYIGNITIGTPEQEFRYCFGTVSGVVGIDRVRFGSPRTDQLVIPRCKFGQAEKLPPSFARQPFDGILGLGFYSFSPIGTTPPFIEAMLRGLVSPMFTVFMKQD</sequence>
<dbReference type="EMBL" id="KZ354866">
    <property type="protein sequence ID" value="PIO60744.1"/>
    <property type="molecule type" value="Genomic_DNA"/>
</dbReference>
<reference evidence="4 5" key="1">
    <citation type="submission" date="2015-09" db="EMBL/GenBank/DDBJ databases">
        <title>Draft genome of the parasitic nematode Teladorsagia circumcincta isolate WARC Sus (inbred).</title>
        <authorList>
            <person name="Mitreva M."/>
        </authorList>
    </citation>
    <scope>NUCLEOTIDE SEQUENCE [LARGE SCALE GENOMIC DNA]</scope>
    <source>
        <strain evidence="4 5">S</strain>
    </source>
</reference>
<dbReference type="GO" id="GO:0006508">
    <property type="term" value="P:proteolysis"/>
    <property type="evidence" value="ECO:0007669"/>
    <property type="project" value="InterPro"/>
</dbReference>
<protein>
    <recommendedName>
        <fullName evidence="3">Peptidase A1 domain-containing protein</fullName>
    </recommendedName>
</protein>